<dbReference type="RefSeq" id="WP_036775278.1">
    <property type="nucleotide sequence ID" value="NZ_CAWLTM010000114.1"/>
</dbReference>
<accession>A0A022PNQ3</accession>
<dbReference type="Gene3D" id="3.30.1460.10">
    <property type="match status" value="1"/>
</dbReference>
<sequence>MQTLLNHLASRLGQKPFVSDRQGHYHLHIDNYNLFLRQQGTELVLSSPLSWRHNPKDPSGAELLKTLLQQVTRWGRHAPHALTLDESENLILEARLDLDSLDAQILEQMLTMHVDLLEQVMALLSETQSSPQWKQVIWQP</sequence>
<gene>
    <name evidence="1" type="ORF">BA1DRAFT_00122</name>
</gene>
<dbReference type="GO" id="GO:0030254">
    <property type="term" value="P:protein secretion by the type III secretion system"/>
    <property type="evidence" value="ECO:0007669"/>
    <property type="project" value="InterPro"/>
</dbReference>
<evidence type="ECO:0000313" key="1">
    <source>
        <dbReference type="EMBL" id="EYU17341.1"/>
    </source>
</evidence>
<comment type="caution">
    <text evidence="1">The sequence shown here is derived from an EMBL/GenBank/DDBJ whole genome shotgun (WGS) entry which is preliminary data.</text>
</comment>
<proteinExistence type="predicted"/>
<name>A0A022PNQ3_9GAMM</name>
<keyword evidence="2" id="KW-1185">Reference proteome</keyword>
<dbReference type="AlphaFoldDB" id="A0A022PNQ3"/>
<dbReference type="NCBIfam" id="TIGR02513">
    <property type="entry name" value="type_III_yscB"/>
    <property type="match status" value="1"/>
</dbReference>
<reference evidence="1 2" key="1">
    <citation type="submission" date="2014-03" db="EMBL/GenBank/DDBJ databases">
        <title>Draft Genome of Photorhabdus luminescens BA1, an Egyptian Isolate.</title>
        <authorList>
            <person name="Ghazal S."/>
            <person name="Hurst S.G.IV."/>
            <person name="Morris K."/>
            <person name="Thomas K."/>
            <person name="Tisa L.S."/>
        </authorList>
    </citation>
    <scope>NUCLEOTIDE SEQUENCE [LARGE SCALE GENOMIC DNA]</scope>
    <source>
        <strain evidence="1 2">BA1</strain>
    </source>
</reference>
<dbReference type="Pfam" id="PF05932">
    <property type="entry name" value="CesT"/>
    <property type="match status" value="1"/>
</dbReference>
<evidence type="ECO:0000313" key="2">
    <source>
        <dbReference type="Proteomes" id="UP000023464"/>
    </source>
</evidence>
<dbReference type="Proteomes" id="UP000023464">
    <property type="component" value="Unassembled WGS sequence"/>
</dbReference>
<dbReference type="PATRIC" id="fig|1393736.3.peg.117"/>
<dbReference type="EMBL" id="JFGV01000001">
    <property type="protein sequence ID" value="EYU17341.1"/>
    <property type="molecule type" value="Genomic_DNA"/>
</dbReference>
<dbReference type="InterPro" id="IPR013353">
    <property type="entry name" value="T3SS_YscB"/>
</dbReference>
<dbReference type="InterPro" id="IPR010261">
    <property type="entry name" value="Tir_chaperone"/>
</dbReference>
<organism evidence="1 2">
    <name type="scientific">Photorhabdus aegyptia</name>
    <dbReference type="NCBI Taxonomy" id="2805098"/>
    <lineage>
        <taxon>Bacteria</taxon>
        <taxon>Pseudomonadati</taxon>
        <taxon>Pseudomonadota</taxon>
        <taxon>Gammaproteobacteria</taxon>
        <taxon>Enterobacterales</taxon>
        <taxon>Morganellaceae</taxon>
        <taxon>Photorhabdus</taxon>
    </lineage>
</organism>
<dbReference type="SUPFAM" id="SSF69635">
    <property type="entry name" value="Type III secretory system chaperone-like"/>
    <property type="match status" value="1"/>
</dbReference>
<protein>
    <submittedName>
        <fullName evidence="1">Type III secretion system chaperone, YscB family</fullName>
    </submittedName>
</protein>